<sequence>MSLDLICLTPSSASALATMDHASLLLRRVADRLTDVAVAVRRLAASTDWQTPAARAFFALAEHLAEEVVALAPLAEAVRVEIALARARVVVQDTWDCR</sequence>
<organism evidence="1 2">
    <name type="scientific">Microbacterium pumilum</name>
    <dbReference type="NCBI Taxonomy" id="344165"/>
    <lineage>
        <taxon>Bacteria</taxon>
        <taxon>Bacillati</taxon>
        <taxon>Actinomycetota</taxon>
        <taxon>Actinomycetes</taxon>
        <taxon>Micrococcales</taxon>
        <taxon>Microbacteriaceae</taxon>
        <taxon>Microbacterium</taxon>
    </lineage>
</organism>
<accession>A0ABN2RXT0</accession>
<name>A0ABN2RXT0_9MICO</name>
<reference evidence="1 2" key="1">
    <citation type="journal article" date="2019" name="Int. J. Syst. Evol. Microbiol.">
        <title>The Global Catalogue of Microorganisms (GCM) 10K type strain sequencing project: providing services to taxonomists for standard genome sequencing and annotation.</title>
        <authorList>
            <consortium name="The Broad Institute Genomics Platform"/>
            <consortium name="The Broad Institute Genome Sequencing Center for Infectious Disease"/>
            <person name="Wu L."/>
            <person name="Ma J."/>
        </authorList>
    </citation>
    <scope>NUCLEOTIDE SEQUENCE [LARGE SCALE GENOMIC DNA]</scope>
    <source>
        <strain evidence="1 2">JCM 14902</strain>
    </source>
</reference>
<protein>
    <submittedName>
        <fullName evidence="1">Uncharacterized protein</fullName>
    </submittedName>
</protein>
<dbReference type="RefSeq" id="WP_344058596.1">
    <property type="nucleotide sequence ID" value="NZ_BAAAOH010000001.1"/>
</dbReference>
<gene>
    <name evidence="1" type="ORF">GCM10009777_07210</name>
</gene>
<comment type="caution">
    <text evidence="1">The sequence shown here is derived from an EMBL/GenBank/DDBJ whole genome shotgun (WGS) entry which is preliminary data.</text>
</comment>
<keyword evidence="2" id="KW-1185">Reference proteome</keyword>
<dbReference type="EMBL" id="BAAAOH010000001">
    <property type="protein sequence ID" value="GAA1976814.1"/>
    <property type="molecule type" value="Genomic_DNA"/>
</dbReference>
<proteinExistence type="predicted"/>
<evidence type="ECO:0000313" key="2">
    <source>
        <dbReference type="Proteomes" id="UP001500326"/>
    </source>
</evidence>
<dbReference type="Proteomes" id="UP001500326">
    <property type="component" value="Unassembled WGS sequence"/>
</dbReference>
<evidence type="ECO:0000313" key="1">
    <source>
        <dbReference type="EMBL" id="GAA1976814.1"/>
    </source>
</evidence>